<sequence>MSCSQWSLDWPLAYGGRAGSALFKSCPEDFQVNEELPFAPIGKGEHLFLHIEKTGQNTNWLARQLAKMADIPAADVSYAGIKDRHAVTTQWFSLRIPGLPPEGEKSLWEEKLSELEGVRLLAARRHDRKLRIGALTGNHFVIRLRNFEGDHEQAEALLLQIQNHGVPNYFGDQRFGNQGHNLELARKLFQKEIKLAREKRSFALSAARSWIFNHVLADRIRTDTWRQMTDGDVLTFPQAASLILPERRDDSVAERFEEGELLVTGPLWGKGQLPSTEHVAELEQGIASEWEVFAKGLCERGLNQERRALTSLVQNMEWIWHGDDLEIKFFLYKGCYATAVIHELVTCRMLEGVQDN</sequence>
<dbReference type="Gene3D" id="3.30.2340.10">
    <property type="entry name" value="TruD, insertion domain"/>
    <property type="match status" value="1"/>
</dbReference>
<dbReference type="InterPro" id="IPR001656">
    <property type="entry name" value="PsdUridine_synth_TruD"/>
</dbReference>
<keyword evidence="3 4" id="KW-0413">Isomerase</keyword>
<dbReference type="EMBL" id="JAMFLX010000005">
    <property type="protein sequence ID" value="MCL6269304.1"/>
    <property type="molecule type" value="Genomic_DNA"/>
</dbReference>
<dbReference type="InterPro" id="IPR042214">
    <property type="entry name" value="TruD_catalytic"/>
</dbReference>
<comment type="caution">
    <text evidence="6">The sequence shown here is derived from an EMBL/GenBank/DDBJ whole genome shotgun (WGS) entry which is preliminary data.</text>
</comment>
<name>A0ABT0PD55_9GAMM</name>
<dbReference type="InterPro" id="IPR011760">
    <property type="entry name" value="PsdUridine_synth_TruD_insert"/>
</dbReference>
<dbReference type="Pfam" id="PF01142">
    <property type="entry name" value="TruD"/>
    <property type="match status" value="2"/>
</dbReference>
<evidence type="ECO:0000313" key="6">
    <source>
        <dbReference type="EMBL" id="MCL6269304.1"/>
    </source>
</evidence>
<organism evidence="6 7">
    <name type="scientific">Parendozoicomonas callyspongiae</name>
    <dbReference type="NCBI Taxonomy" id="2942213"/>
    <lineage>
        <taxon>Bacteria</taxon>
        <taxon>Pseudomonadati</taxon>
        <taxon>Pseudomonadota</taxon>
        <taxon>Gammaproteobacteria</taxon>
        <taxon>Oceanospirillales</taxon>
        <taxon>Endozoicomonadaceae</taxon>
        <taxon>Parendozoicomonas</taxon>
    </lineage>
</organism>
<dbReference type="PROSITE" id="PS50984">
    <property type="entry name" value="TRUD"/>
    <property type="match status" value="1"/>
</dbReference>
<feature type="active site" description="Nucleophile" evidence="4">
    <location>
        <position position="83"/>
    </location>
</feature>
<proteinExistence type="inferred from homology"/>
<comment type="catalytic activity">
    <reaction evidence="4">
        <text>uridine(13) in tRNA = pseudouridine(13) in tRNA</text>
        <dbReference type="Rhea" id="RHEA:42540"/>
        <dbReference type="Rhea" id="RHEA-COMP:10105"/>
        <dbReference type="Rhea" id="RHEA-COMP:10106"/>
        <dbReference type="ChEBI" id="CHEBI:65314"/>
        <dbReference type="ChEBI" id="CHEBI:65315"/>
        <dbReference type="EC" id="5.4.99.27"/>
    </reaction>
</comment>
<comment type="similarity">
    <text evidence="1 4">Belongs to the pseudouridine synthase TruD family.</text>
</comment>
<dbReference type="InterPro" id="IPR050170">
    <property type="entry name" value="TruD_pseudoU_synthase"/>
</dbReference>
<dbReference type="SUPFAM" id="SSF55120">
    <property type="entry name" value="Pseudouridine synthase"/>
    <property type="match status" value="1"/>
</dbReference>
<evidence type="ECO:0000259" key="5">
    <source>
        <dbReference type="PROSITE" id="PS50984"/>
    </source>
</evidence>
<evidence type="ECO:0000313" key="7">
    <source>
        <dbReference type="Proteomes" id="UP001203338"/>
    </source>
</evidence>
<dbReference type="InterPro" id="IPR043165">
    <property type="entry name" value="TruD_insert_sf"/>
</dbReference>
<dbReference type="Proteomes" id="UP001203338">
    <property type="component" value="Unassembled WGS sequence"/>
</dbReference>
<keyword evidence="7" id="KW-1185">Reference proteome</keyword>
<accession>A0ABT0PD55</accession>
<dbReference type="PANTHER" id="PTHR47811">
    <property type="entry name" value="TRNA PSEUDOURIDINE SYNTHASE D"/>
    <property type="match status" value="1"/>
</dbReference>
<dbReference type="PROSITE" id="PS01268">
    <property type="entry name" value="UPF0024"/>
    <property type="match status" value="1"/>
</dbReference>
<dbReference type="EC" id="5.4.99.27" evidence="4"/>
<dbReference type="HAMAP" id="MF_01082">
    <property type="entry name" value="TruD"/>
    <property type="match status" value="1"/>
</dbReference>
<dbReference type="InterPro" id="IPR020119">
    <property type="entry name" value="PsdUridine_synth_TruD_CS"/>
</dbReference>
<feature type="domain" description="TRUD" evidence="5">
    <location>
        <begin position="165"/>
        <end position="311"/>
    </location>
</feature>
<comment type="function">
    <text evidence="4">Responsible for synthesis of pseudouridine from uracil-13 in transfer RNAs.</text>
</comment>
<evidence type="ECO:0000256" key="2">
    <source>
        <dbReference type="ARBA" id="ARBA00022694"/>
    </source>
</evidence>
<dbReference type="InterPro" id="IPR020103">
    <property type="entry name" value="PsdUridine_synth_cat_dom_sf"/>
</dbReference>
<dbReference type="Gene3D" id="3.30.2350.20">
    <property type="entry name" value="TruD, catalytic domain"/>
    <property type="match status" value="1"/>
</dbReference>
<evidence type="ECO:0000256" key="3">
    <source>
        <dbReference type="ARBA" id="ARBA00023235"/>
    </source>
</evidence>
<protein>
    <recommendedName>
        <fullName evidence="4">tRNA pseudouridine synthase D</fullName>
        <ecNumber evidence="4">5.4.99.27</ecNumber>
    </recommendedName>
    <alternativeName>
        <fullName evidence="4">tRNA pseudouridine(13) synthase</fullName>
    </alternativeName>
    <alternativeName>
        <fullName evidence="4">tRNA pseudouridylate synthase D</fullName>
    </alternativeName>
    <alternativeName>
        <fullName evidence="4">tRNA-uridine isomerase D</fullName>
    </alternativeName>
</protein>
<evidence type="ECO:0000256" key="1">
    <source>
        <dbReference type="ARBA" id="ARBA00007953"/>
    </source>
</evidence>
<evidence type="ECO:0000256" key="4">
    <source>
        <dbReference type="HAMAP-Rule" id="MF_01082"/>
    </source>
</evidence>
<reference evidence="6 7" key="1">
    <citation type="submission" date="2022-05" db="EMBL/GenBank/DDBJ databases">
        <authorList>
            <person name="Park J.-S."/>
        </authorList>
    </citation>
    <scope>NUCLEOTIDE SEQUENCE [LARGE SCALE GENOMIC DNA]</scope>
    <source>
        <strain evidence="6 7">2012CJ34-2</strain>
    </source>
</reference>
<keyword evidence="2 4" id="KW-0819">tRNA processing</keyword>
<dbReference type="RefSeq" id="WP_249698280.1">
    <property type="nucleotide sequence ID" value="NZ_JAMFLX010000005.1"/>
</dbReference>
<gene>
    <name evidence="4" type="primary">truD</name>
    <name evidence="6" type="ORF">M3P05_05015</name>
</gene>
<dbReference type="PANTHER" id="PTHR47811:SF1">
    <property type="entry name" value="TRNA PSEUDOURIDINE SYNTHASE D"/>
    <property type="match status" value="1"/>
</dbReference>